<evidence type="ECO:0000256" key="13">
    <source>
        <dbReference type="PROSITE-ProRule" id="PRU00059"/>
    </source>
</evidence>
<feature type="signal peptide" evidence="15">
    <location>
        <begin position="1"/>
        <end position="22"/>
    </location>
</feature>
<keyword evidence="3" id="KW-1003">Cell membrane</keyword>
<evidence type="ECO:0000256" key="4">
    <source>
        <dbReference type="ARBA" id="ARBA00022536"/>
    </source>
</evidence>
<accession>A0A0A1WR72</accession>
<feature type="domain" description="CUB" evidence="16">
    <location>
        <begin position="1090"/>
        <end position="1203"/>
    </location>
</feature>
<feature type="domain" description="CUB" evidence="16">
    <location>
        <begin position="2702"/>
        <end position="2819"/>
    </location>
</feature>
<dbReference type="Pfam" id="PF00008">
    <property type="entry name" value="EGF"/>
    <property type="match status" value="2"/>
</dbReference>
<evidence type="ECO:0000256" key="3">
    <source>
        <dbReference type="ARBA" id="ARBA00022475"/>
    </source>
</evidence>
<feature type="domain" description="EGF-like" evidence="17">
    <location>
        <begin position="449"/>
        <end position="486"/>
    </location>
</feature>
<feature type="domain" description="EGF-like" evidence="17">
    <location>
        <begin position="145"/>
        <end position="186"/>
    </location>
</feature>
<dbReference type="Pfam" id="PF00431">
    <property type="entry name" value="CUB"/>
    <property type="match status" value="18"/>
</dbReference>
<dbReference type="InterPro" id="IPR049883">
    <property type="entry name" value="NOTCH1_EGF-like"/>
</dbReference>
<feature type="domain" description="CUB" evidence="16">
    <location>
        <begin position="2822"/>
        <end position="2935"/>
    </location>
</feature>
<dbReference type="PROSITE" id="PS00022">
    <property type="entry name" value="EGF_1"/>
    <property type="match status" value="4"/>
</dbReference>
<dbReference type="FunFam" id="2.10.25.10:FF:000038">
    <property type="entry name" value="Fibrillin 2"/>
    <property type="match status" value="1"/>
</dbReference>
<dbReference type="GO" id="GO:0005509">
    <property type="term" value="F:calcium ion binding"/>
    <property type="evidence" value="ECO:0007669"/>
    <property type="project" value="InterPro"/>
</dbReference>
<dbReference type="SUPFAM" id="SSF49854">
    <property type="entry name" value="Spermadhesin, CUB domain"/>
    <property type="match status" value="23"/>
</dbReference>
<sequence>MSIRKYFITLLILLQIYNIVSDEFNEQPQIYTNDGKLIFHAVPNRNITLRVKGEGSIFLNSVNVLNKVKKKRAQLRPAHHEDMLTSESLRSLLTTFQSDLRSLGLRFASLQNRTRGRGQSINLRRNLGRLQRTQDRIARIENIVLKNECEDKSDNGTKCKNGGTCYDGYNDFHCECSNGWTGKTCEEDVDECYLHAGTDLGCQNNGDCINTMGGFSCSCHNGFYGTHCRIRKAVCEESGNGELCGHGTCVYANNDAGYTCICDQGWTKNKVVPEAACNIDINECEETTNPCHSECINLPGSFKCAPCPMGYTGNGLFCADINECSANNGGCSMQPKVSCINSEGSYHCGNCPLGWKGDGKICESTAPESCESKGICYSGAKCEYISNTVVCTCPSGMYGHGFGSSGCSLQSFTDPCTNHTCQNNATCEVVGSGTRCFCEPGFMGPTCDKPDACQSSPCLNGGTCTLLLNNKYRCSCPRGTTGPYCEIVRSICGSIIQQRSGVLSYPPNDGDYLPNERCAWIIRTNIAQILNVTFSRFELEPTTDCNKDWLQLHDGRSLASRLIGRFCGNSLPLGGNIQTSQNALFFWFRSDNETTGAGFNLTWTSMNYTCGGVMALEVGANGIIRSPGYPGNTPPNRECEWRLDAPFGYRFLLRFYEINLGSARENNCTRDKVTIYDSDLLLRSVCEPTLVEPLHSSSNAIRLQFHTDSIGTDSLFQLHYEVLPATPNCGGIFSEPSGEIAGYINGRVCSYLIQQPMGTKINLNFTKIDLLKSEGCYLQKIEIFDGNTDDANLLKRLCGYQENGELVTSSGNVLLIRYEYLLPSFSLPKNFEVKYTRVCNSEFVNTDEGKFTTPNYPHLYYEHMECTFIIRGPANTVVHINFTDFSISKNDARQEVDDASPSLLSNNTSFSDDETFVDVYLSNNNKRRYYEGTFLHLVSEKNVMRIVFHGGTNKQKGRGIRVEYHFERLNCGGILTGDSGQFHHIANTQHMEEDCEWVIEAPPGKHIQLSAHFSHWNLFKCDPGDADIDIYSNDTSTKGQLLMSFCQQTKDINESFHTKTITIILHMRRKIRSLVNLFVNFKAIDNNAGCGGNFTARYGVLKTPSWPGNYDDSMDCTWIISAPIGHQIELVVKNFSVETTSSNCNDDYLEIRNGKSSTSPLIGKFCGNTIPARLPSFTNYMYLHFVSDSYISDKGFYLTWQQTETGCGGKLNSYTGSIHSPHNSDVNAGTISCDWLITVARGSAITVYITVTGDYSNLCNQNVLAVYDGLTANGPQLKFNCTLSTAFQLTTTSNQALITYNFDKSDVENGLQFFIDYETNCNIKLDNLQGVIESPNFPDNYPPNLNCLWDVHGGQNNKFQLIFSHLDIEIRDEICDFDYVDIIDLRNEDVLSNQHLCSKPHRSITTEGNRFQVKFVTDYSEHAKGFRLEYKRIGCGHKLSTNYGVIESPNAPYSINMNCDWYIEVQAGKKIVLNFDEIHIETKGGDCTEDGIIVSDEKNSTSYILKECRIDQVPVTVTSAANHLYIHFYTSSTRSRKYISATYNTRESSCGGTFRGNSGQIKYPSISDVSGINTECVWQIIVDNSYGINLAFDAFNISCSGTFLSVWKPLGDTDQLLQKTCGSILPETRWIQSNRLKVVYKAGADGWGAFAFKFKRACGGYLNDTSGYIKSRWDENCEWKIESADSKIFLNILHLECDCSKQANCTSGLRLMDGNDESKLNEYCDSHQSNIILSTSAVYIYATKIEFKAKYSIVQNSCGGTVTSMRGILTSPYYPQSYPSNVECIWEIVASSGNYIELDIDEMDIVASENCNQDFLEIRQKNELGKIVSLYCSNETVTDKITIFERVWIKFRSVEGNTARGFKLLWNYAHYSELNSRVGSIEAPPLNSIRNKEAYTWRILLPRGSFIYIEFKEYNRGLRLYDGFDDSALEIPIPVSPWQYTSSSNVLYLISNNEELEAFKINWKTVNNSVTQTNLTTGACNNTFVISYINRLNISSPGYPNDYANDLDCEWVIKPEDPTEHIVLSIYDVKLETNGESDYLRVFSSPNLRNWHQELNMFDSRNKSILPIKVVHGTPYLKVVFHSDYSVTNTGFTALARTACGANMTGLTGQILDRRAIRSWSSNTECFWHIEAQTGKRIALNFNFGKRVVPKTQTCRQYAIVYDGFDDNAPILTPGRICNQVGRNVKSIKSSNNRLTIKYNLNWTNPFEMDFDFNLTYQQVGGCETEIQLTHYLTSVNISSPNYPNVPNPHTECNWIIVGPIGEILQAEFIERFSLNTRYCDKEYIEFFDGSTELSHSFGRFCTKPNPIRSTGNILRLHYLTDINEPRNGFLLNVSIANCGGIYTGLIGEISSKGYPGPGAYLKPAICEYTIKMPIPSRIRLNFSDFDLPFDANNLNRSDRIEIFTVRENTETIAVLYGNATVLPILETDYNVVTLRFITFAGSHLHRGFRLKFHRLYGGCYRDVNNESGILTLAPQERAYGYASCRWKITVPKGQRVSFEFEKFESQSVPNNTDRFMMLSPPFLRTTKISFFNDMTMLSKIVEIDANNVTTSEKIVSSDNFMYVRIDINGYLRPIRKLQARYSSNEESPCPKDINEQFAGSVDTSNLPSNTNFFCSLKFGLNGFETITFHIKELQIARNNSMNYPYAIRFVDERLMMPYKTIFRNISDTVVSFSSRGGMLSILQNDVVKIKRFSANFYRHSCGGSFNIFDDFKIVFPPDNFVYNGDGNPVECSWMITGGSESRPYKLIGNFSFINDCNEEYIGVYSFMSADQPQIAKICHNSTELLAGIALKQHVTTILYHSSDYKAGSSSFQIRAESSIACGTKTMVKSNSPTVSINSKNYQNNIECNWEFEAGSGLYMFVEFTGRFFIEKSINCTKDYLQIYTYESDVWQPKERFCGRDVPSKYNATSNRIMIVFRTNNSTTGDGFTFRVSALCLATFNVTDQLQVVQTPDLRSLPYSRFQCGYTFVSNSTNAINLQIKEGSLTYARHSHTTGWPCSLGTFTVYKKDSDGNEIKAGEYCGPIEVTESRYLRLTSNILYDYFLIAYQLNTCGGNITTYAIIRPLTALNKEGNSYANNMNCVWNIIAPTDYSILVRFKYFEIETHYKCEFDFVAINAGSAPRLDNELVKLCGNLSADPPLVLVDANQAVITAVSDDSNAEKGFMAEVIFVRNCNERIALTNDDSISQPLIMIRNYTVNSFEELHCQIRVTAPESYRVKMQIRNLDINPVECVHKKCGQCNYLEFIEAAQRMDTSISMGKFCTKDEVKKTLVTSNEHALIQFSFIKKGNYTLELVLEIERSICGVSNELVLQRDKNLTIRFPPNNGSTYLSNTHCQWSIKSTTDFQIHFDYLLLQPASPETGKCVDYLRIIQDTEEEAYCGNATGFTKYITASRENENDFTELTFHSDDSVEDKGFKIEISSQQRCNRTYSKLSGLIDFGANGDSNQTCFENIVLPDNYTINLYVLVMNSHYMERNCSTPNFQINDTSVSKTLRTRCISYFYDEHLQTNSSALRIFSRNFDTLNIFYYASKKSSGIGCGGEIHTMRGDISSPSYEHRNFSECRWDINVPEPNRLGLYFRTFDMGSKVNCDLDYVNIVEISSNGEEKVAKSICANQYMNEFVSKTSRIAIISKKSPNFNGNGWTLNFRKLAD</sequence>
<evidence type="ECO:0000256" key="6">
    <source>
        <dbReference type="ARBA" id="ARBA00022729"/>
    </source>
</evidence>
<dbReference type="PROSITE" id="PS01186">
    <property type="entry name" value="EGF_2"/>
    <property type="match status" value="3"/>
</dbReference>
<feature type="domain" description="CUB" evidence="16">
    <location>
        <begin position="492"/>
        <end position="606"/>
    </location>
</feature>
<feature type="domain" description="EGF-like" evidence="17">
    <location>
        <begin position="412"/>
        <end position="448"/>
    </location>
</feature>
<keyword evidence="11 14" id="KW-1015">Disulfide bond</keyword>
<keyword evidence="5" id="KW-0479">Metal-binding</keyword>
<dbReference type="SMART" id="SM00179">
    <property type="entry name" value="EGF_CA"/>
    <property type="match status" value="6"/>
</dbReference>
<keyword evidence="8" id="KW-0106">Calcium</keyword>
<dbReference type="FunFam" id="2.10.25.10:FF:000095">
    <property type="entry name" value="Notch, isoform B"/>
    <property type="match status" value="1"/>
</dbReference>
<evidence type="ECO:0000256" key="14">
    <source>
        <dbReference type="PROSITE-ProRule" id="PRU00076"/>
    </source>
</evidence>
<dbReference type="Pfam" id="PF07645">
    <property type="entry name" value="EGF_CA"/>
    <property type="match status" value="3"/>
</dbReference>
<evidence type="ECO:0000256" key="10">
    <source>
        <dbReference type="ARBA" id="ARBA00023136"/>
    </source>
</evidence>
<evidence type="ECO:0000256" key="9">
    <source>
        <dbReference type="ARBA" id="ARBA00022927"/>
    </source>
</evidence>
<dbReference type="GO" id="GO:0015031">
    <property type="term" value="P:protein transport"/>
    <property type="evidence" value="ECO:0007669"/>
    <property type="project" value="UniProtKB-KW"/>
</dbReference>
<feature type="domain" description="CUB" evidence="16">
    <location>
        <begin position="1758"/>
        <end position="1869"/>
    </location>
</feature>
<organism evidence="18">
    <name type="scientific">Zeugodacus cucurbitae</name>
    <name type="common">Melon fruit fly</name>
    <name type="synonym">Bactrocera cucurbitae</name>
    <dbReference type="NCBI Taxonomy" id="28588"/>
    <lineage>
        <taxon>Eukaryota</taxon>
        <taxon>Metazoa</taxon>
        <taxon>Ecdysozoa</taxon>
        <taxon>Arthropoda</taxon>
        <taxon>Hexapoda</taxon>
        <taxon>Insecta</taxon>
        <taxon>Pterygota</taxon>
        <taxon>Neoptera</taxon>
        <taxon>Endopterygota</taxon>
        <taxon>Diptera</taxon>
        <taxon>Brachycera</taxon>
        <taxon>Muscomorpha</taxon>
        <taxon>Tephritoidea</taxon>
        <taxon>Tephritidae</taxon>
        <taxon>Zeugodacus</taxon>
        <taxon>Zeugodacus</taxon>
    </lineage>
</organism>
<evidence type="ECO:0000256" key="8">
    <source>
        <dbReference type="ARBA" id="ARBA00022837"/>
    </source>
</evidence>
<dbReference type="FunFam" id="2.10.25.10:FF:000379">
    <property type="entry name" value="Cubilin"/>
    <property type="match status" value="1"/>
</dbReference>
<reference evidence="18" key="1">
    <citation type="submission" date="2014-11" db="EMBL/GenBank/DDBJ databases">
        <authorList>
            <person name="Geib S."/>
        </authorList>
    </citation>
    <scope>NUCLEOTIDE SEQUENCE</scope>
</reference>
<feature type="disulfide bond" evidence="14">
    <location>
        <begin position="219"/>
        <end position="228"/>
    </location>
</feature>
<dbReference type="PROSITE" id="PS01180">
    <property type="entry name" value="CUB"/>
    <property type="match status" value="22"/>
</dbReference>
<keyword evidence="12" id="KW-0325">Glycoprotein</keyword>
<feature type="domain" description="CUB" evidence="16">
    <location>
        <begin position="1207"/>
        <end position="1320"/>
    </location>
</feature>
<dbReference type="SUPFAM" id="SSF57196">
    <property type="entry name" value="EGF/Laminin"/>
    <property type="match status" value="5"/>
</dbReference>
<dbReference type="FunFam" id="2.10.25.10:FF:000260">
    <property type="entry name" value="Notch receptor 4"/>
    <property type="match status" value="1"/>
</dbReference>
<evidence type="ECO:0000256" key="12">
    <source>
        <dbReference type="ARBA" id="ARBA00023180"/>
    </source>
</evidence>
<comment type="subcellular location">
    <subcellularLocation>
        <location evidence="1">Cell membrane</location>
        <topology evidence="1">Peripheral membrane protein</topology>
    </subcellularLocation>
</comment>
<feature type="disulfide bond" evidence="14">
    <location>
        <begin position="476"/>
        <end position="485"/>
    </location>
</feature>
<evidence type="ECO:0000313" key="18">
    <source>
        <dbReference type="EMBL" id="JAD01146.1"/>
    </source>
</evidence>
<protein>
    <submittedName>
        <fullName evidence="18">Cubilin</fullName>
    </submittedName>
</protein>
<dbReference type="Gene3D" id="2.60.120.290">
    <property type="entry name" value="Spermadhesin, CUB domain"/>
    <property type="match status" value="22"/>
</dbReference>
<dbReference type="PROSITE" id="PS01187">
    <property type="entry name" value="EGF_CA"/>
    <property type="match status" value="2"/>
</dbReference>
<feature type="domain" description="CUB" evidence="16">
    <location>
        <begin position="839"/>
        <end position="967"/>
    </location>
</feature>
<dbReference type="CDD" id="cd00041">
    <property type="entry name" value="CUB"/>
    <property type="match status" value="18"/>
</dbReference>
<gene>
    <name evidence="18" type="primary">CUBN_1</name>
    <name evidence="18" type="ORF">g.8266</name>
</gene>
<feature type="domain" description="CUB" evidence="16">
    <location>
        <begin position="1658"/>
        <end position="1736"/>
    </location>
</feature>
<dbReference type="CDD" id="cd22201">
    <property type="entry name" value="cubilin_NTD"/>
    <property type="match status" value="1"/>
</dbReference>
<dbReference type="PROSITE" id="PS00010">
    <property type="entry name" value="ASX_HYDROXYL"/>
    <property type="match status" value="2"/>
</dbReference>
<dbReference type="SMART" id="SM00042">
    <property type="entry name" value="CUB"/>
    <property type="match status" value="20"/>
</dbReference>
<dbReference type="InterPro" id="IPR000742">
    <property type="entry name" value="EGF"/>
</dbReference>
<keyword evidence="4 14" id="KW-0245">EGF-like domain</keyword>
<dbReference type="InterPro" id="IPR018097">
    <property type="entry name" value="EGF_Ca-bd_CS"/>
</dbReference>
<dbReference type="PROSITE" id="PS50026">
    <property type="entry name" value="EGF_3"/>
    <property type="match status" value="4"/>
</dbReference>
<feature type="domain" description="CUB" evidence="16">
    <location>
        <begin position="2223"/>
        <end position="2337"/>
    </location>
</feature>
<evidence type="ECO:0000256" key="7">
    <source>
        <dbReference type="ARBA" id="ARBA00022737"/>
    </source>
</evidence>
<evidence type="ECO:0000256" key="11">
    <source>
        <dbReference type="ARBA" id="ARBA00023157"/>
    </source>
</evidence>
<dbReference type="InterPro" id="IPR000152">
    <property type="entry name" value="EGF-type_Asp/Asn_hydroxyl_site"/>
</dbReference>
<comment type="caution">
    <text evidence="14">Lacks conserved residue(s) required for the propagation of feature annotation.</text>
</comment>
<feature type="domain" description="CUB" evidence="16">
    <location>
        <begin position="1980"/>
        <end position="2099"/>
    </location>
</feature>
<feature type="domain" description="CUB" evidence="16">
    <location>
        <begin position="3173"/>
        <end position="3296"/>
    </location>
</feature>
<dbReference type="FunFam" id="2.60.120.290:FF:000013">
    <property type="entry name" value="Membrane frizzled-related protein"/>
    <property type="match status" value="1"/>
</dbReference>
<feature type="domain" description="CUB" evidence="16">
    <location>
        <begin position="1321"/>
        <end position="1433"/>
    </location>
</feature>
<evidence type="ECO:0000256" key="2">
    <source>
        <dbReference type="ARBA" id="ARBA00022448"/>
    </source>
</evidence>
<feature type="chain" id="PRO_5001994044" evidence="15">
    <location>
        <begin position="23"/>
        <end position="3650"/>
    </location>
</feature>
<feature type="domain" description="CUB" evidence="16">
    <location>
        <begin position="610"/>
        <end position="723"/>
    </location>
</feature>
<dbReference type="Gene3D" id="2.10.25.10">
    <property type="entry name" value="Laminin"/>
    <property type="match status" value="6"/>
</dbReference>
<dbReference type="InterPro" id="IPR000859">
    <property type="entry name" value="CUB_dom"/>
</dbReference>
<feature type="domain" description="EGF-like" evidence="17">
    <location>
        <begin position="188"/>
        <end position="229"/>
    </location>
</feature>
<feature type="disulfide bond" evidence="13">
    <location>
        <begin position="839"/>
        <end position="866"/>
    </location>
</feature>
<feature type="domain" description="CUB" evidence="16">
    <location>
        <begin position="3537"/>
        <end position="3648"/>
    </location>
</feature>
<evidence type="ECO:0000256" key="15">
    <source>
        <dbReference type="SAM" id="SignalP"/>
    </source>
</evidence>
<keyword evidence="2" id="KW-0813">Transport</keyword>
<feature type="domain" description="CUB" evidence="16">
    <location>
        <begin position="2100"/>
        <end position="2220"/>
    </location>
</feature>
<dbReference type="EMBL" id="GBXI01013146">
    <property type="protein sequence ID" value="JAD01146.1"/>
    <property type="molecule type" value="Transcribed_RNA"/>
</dbReference>
<name>A0A0A1WR72_ZEUCU</name>
<feature type="domain" description="CUB" evidence="16">
    <location>
        <begin position="971"/>
        <end position="1084"/>
    </location>
</feature>
<dbReference type="InterPro" id="IPR035914">
    <property type="entry name" value="Sperma_CUB_dom_sf"/>
</dbReference>
<evidence type="ECO:0000256" key="1">
    <source>
        <dbReference type="ARBA" id="ARBA00004202"/>
    </source>
</evidence>
<keyword evidence="9" id="KW-0653">Protein transport</keyword>
<feature type="domain" description="CUB" evidence="16">
    <location>
        <begin position="1550"/>
        <end position="1657"/>
    </location>
</feature>
<dbReference type="PANTHER" id="PTHR24251">
    <property type="entry name" value="OVOCHYMASE-RELATED"/>
    <property type="match status" value="1"/>
</dbReference>
<dbReference type="FunFam" id="2.60.120.290:FF:000060">
    <property type="entry name" value="Cubilin homolog"/>
    <property type="match status" value="1"/>
</dbReference>
<proteinExistence type="predicted"/>
<dbReference type="FunFam" id="2.60.120.290:FF:000005">
    <property type="entry name" value="Procollagen C-endopeptidase enhancer 1"/>
    <property type="match status" value="2"/>
</dbReference>
<keyword evidence="6 15" id="KW-0732">Signal</keyword>
<keyword evidence="10" id="KW-0472">Membrane</keyword>
<dbReference type="SMART" id="SM00181">
    <property type="entry name" value="EGF"/>
    <property type="match status" value="8"/>
</dbReference>
<evidence type="ECO:0000256" key="5">
    <source>
        <dbReference type="ARBA" id="ARBA00022723"/>
    </source>
</evidence>
<feature type="domain" description="CUB" evidence="16">
    <location>
        <begin position="3052"/>
        <end position="3170"/>
    </location>
</feature>
<evidence type="ECO:0000259" key="17">
    <source>
        <dbReference type="PROSITE" id="PS50026"/>
    </source>
</evidence>
<feature type="domain" description="CUB" evidence="16">
    <location>
        <begin position="1435"/>
        <end position="1546"/>
    </location>
</feature>
<feature type="disulfide bond" evidence="14">
    <location>
        <begin position="176"/>
        <end position="185"/>
    </location>
</feature>
<feature type="domain" description="CUB" evidence="16">
    <location>
        <begin position="3302"/>
        <end position="3422"/>
    </location>
</feature>
<dbReference type="GO" id="GO:0005886">
    <property type="term" value="C:plasma membrane"/>
    <property type="evidence" value="ECO:0007669"/>
    <property type="project" value="UniProtKB-SubCell"/>
</dbReference>
<feature type="domain" description="CUB" evidence="16">
    <location>
        <begin position="729"/>
        <end position="838"/>
    </location>
</feature>
<dbReference type="InterPro" id="IPR001881">
    <property type="entry name" value="EGF-like_Ca-bd_dom"/>
</dbReference>
<reference evidence="18" key="2">
    <citation type="journal article" date="2015" name="Gigascience">
        <title>Reconstructing a comprehensive transcriptome assembly of a white-pupal translocated strain of the pest fruit fly Bactrocera cucurbitae.</title>
        <authorList>
            <person name="Sim S.B."/>
            <person name="Calla B."/>
            <person name="Hall B."/>
            <person name="DeRego T."/>
            <person name="Geib S.M."/>
        </authorList>
    </citation>
    <scope>NUCLEOTIDE SEQUENCE</scope>
</reference>
<feature type="domain" description="CUB" evidence="16">
    <location>
        <begin position="2339"/>
        <end position="2456"/>
    </location>
</feature>
<feature type="disulfide bond" evidence="14">
    <location>
        <begin position="438"/>
        <end position="447"/>
    </location>
</feature>
<evidence type="ECO:0000259" key="16">
    <source>
        <dbReference type="PROSITE" id="PS01180"/>
    </source>
</evidence>
<keyword evidence="7" id="KW-0677">Repeat</keyword>
<dbReference type="PANTHER" id="PTHR24251:SF50">
    <property type="entry name" value="ATTRACTIN-LIKE 1A"/>
    <property type="match status" value="1"/>
</dbReference>
<dbReference type="CDD" id="cd00054">
    <property type="entry name" value="EGF_CA"/>
    <property type="match status" value="6"/>
</dbReference>